<keyword evidence="4" id="KW-1185">Reference proteome</keyword>
<feature type="region of interest" description="Disordered" evidence="1">
    <location>
        <begin position="214"/>
        <end position="234"/>
    </location>
</feature>
<evidence type="ECO:0000256" key="1">
    <source>
        <dbReference type="SAM" id="MobiDB-lite"/>
    </source>
</evidence>
<feature type="region of interest" description="Disordered" evidence="1">
    <location>
        <begin position="378"/>
        <end position="397"/>
    </location>
</feature>
<dbReference type="AlphaFoldDB" id="B9WCN4"/>
<feature type="compositionally biased region" description="Polar residues" evidence="1">
    <location>
        <begin position="481"/>
        <end position="493"/>
    </location>
</feature>
<name>B9WCN4_CANDC</name>
<accession>B9WCN4</accession>
<sequence length="648" mass="73594">MAERSLSNYTRDTSAHHSSKRSSKYKEYQPKFTPAIPLPSSECFQLDYILNNVLAKESEQVSSDLLQVALNFQNDLRKEIKYKLSIEQRIQFKNIEIAKTASGLNKTILERKKKLHKCISNSKNDHIDSNMIDSEVNQLLKTTSETSHKVKSLISRLTDLDRKLRGENKDTLVTTKKEIYPNLYRLMNKQEIQEDEDIETHNVTAPYESYFDSNHVSTSKSSNTIQDSQSAINPTAEVDTSDIVIAQELHPETTPVTSSSVLLNSLHSISNLNQEETEKENGFRDINNEEYLDPVQFELFMKSSIAKYRKSQNKKHLDPFKNIATSETNSQTKSQASNPLTLLYSQLISNPKYIDSQRNGQYPFSNIVTIKSSATTKSTESISHHKKLRINGAPITSESLRKNREKCKCSVADEETSNVTLEDALLEQLNISDHDLDGDEVWNSSELNSEEDDCSEENTVDELLSSESSDSDSSSIDEHSPINSTNQYYNNFKSDLKQKKREKLSKRKVTATAHSKRKNRRSISLDTRELSPTPKHVPSHRILKPKRSILKSNSNNTQRFSKENSPFRKAGFVTDQLDDILSEEVSALSEVNNAYGSKTDNKTTNFTVQGTIIPIKIDKPSDEDNEEDTSREGIKHMNSLSLLRNYVS</sequence>
<feature type="compositionally biased region" description="Polar residues" evidence="1">
    <location>
        <begin position="214"/>
        <end position="233"/>
    </location>
</feature>
<reference evidence="3 4" key="1">
    <citation type="journal article" date="2009" name="Genome Res.">
        <title>Comparative genomics of the fungal pathogens Candida dubliniensis and Candida albicans.</title>
        <authorList>
            <person name="Jackson A.P."/>
            <person name="Gamble J.A."/>
            <person name="Yeomans T."/>
            <person name="Moran G.P."/>
            <person name="Saunders D."/>
            <person name="Harris D."/>
            <person name="Aslett M."/>
            <person name="Barrell J.F."/>
            <person name="Butler G."/>
            <person name="Citiulo F."/>
            <person name="Coleman D.C."/>
            <person name="de Groot P.W.J."/>
            <person name="Goodwin T.J."/>
            <person name="Quail M.A."/>
            <person name="McQuillan J."/>
            <person name="Munro C.A."/>
            <person name="Pain A."/>
            <person name="Poulter R.T."/>
            <person name="Rajandream M.A."/>
            <person name="Renauld H."/>
            <person name="Spiering M.J."/>
            <person name="Tivey A."/>
            <person name="Gow N.A.R."/>
            <person name="Barrell B."/>
            <person name="Sullivan D.J."/>
            <person name="Berriman M."/>
        </authorList>
    </citation>
    <scope>NUCLEOTIDE SEQUENCE [LARGE SCALE GENOMIC DNA]</scope>
    <source>
        <strain evidence="4">CD36 / ATCC MYA-646 / CBS 7987 / NCPF 3949 / NRRL Y-17841</strain>
    </source>
</reference>
<dbReference type="VEuPathDB" id="FungiDB:CD36_23770"/>
<feature type="compositionally biased region" description="Polar residues" evidence="1">
    <location>
        <begin position="550"/>
        <end position="559"/>
    </location>
</feature>
<dbReference type="KEGG" id="cdu:CD36_23770"/>
<evidence type="ECO:0000313" key="3">
    <source>
        <dbReference type="EMBL" id="CAX44157.1"/>
    </source>
</evidence>
<dbReference type="Proteomes" id="UP000002605">
    <property type="component" value="Chromosome 2"/>
</dbReference>
<feature type="region of interest" description="Disordered" evidence="1">
    <location>
        <begin position="1"/>
        <end position="26"/>
    </location>
</feature>
<feature type="compositionally biased region" description="Basic residues" evidence="1">
    <location>
        <begin position="537"/>
        <end position="549"/>
    </location>
</feature>
<feature type="compositionally biased region" description="Basic residues" evidence="1">
    <location>
        <begin position="498"/>
        <end position="521"/>
    </location>
</feature>
<dbReference type="GeneID" id="8046386"/>
<dbReference type="EMBL" id="FM992689">
    <property type="protein sequence ID" value="CAX44157.1"/>
    <property type="molecule type" value="Genomic_DNA"/>
</dbReference>
<dbReference type="eggNOG" id="ENOG502S0U7">
    <property type="taxonomic scope" value="Eukaryota"/>
</dbReference>
<organism evidence="3 4">
    <name type="scientific">Candida dubliniensis (strain CD36 / ATCC MYA-646 / CBS 7987 / NCPF 3949 / NRRL Y-17841)</name>
    <name type="common">Yeast</name>
    <dbReference type="NCBI Taxonomy" id="573826"/>
    <lineage>
        <taxon>Eukaryota</taxon>
        <taxon>Fungi</taxon>
        <taxon>Dikarya</taxon>
        <taxon>Ascomycota</taxon>
        <taxon>Saccharomycotina</taxon>
        <taxon>Pichiomycetes</taxon>
        <taxon>Debaryomycetaceae</taxon>
        <taxon>Candida/Lodderomyces clade</taxon>
        <taxon>Candida</taxon>
    </lineage>
</organism>
<evidence type="ECO:0000313" key="2">
    <source>
        <dbReference type="CGD" id="CAL0000165203"/>
    </source>
</evidence>
<dbReference type="HOGENOM" id="CLU_026644_0_0_1"/>
<proteinExistence type="predicted"/>
<feature type="compositionally biased region" description="Acidic residues" evidence="1">
    <location>
        <begin position="448"/>
        <end position="460"/>
    </location>
</feature>
<gene>
    <name evidence="2" type="ordered locus">Cd36_23770</name>
    <name evidence="3" type="ORF">CD36_23770</name>
</gene>
<dbReference type="RefSeq" id="XP_002418851.1">
    <property type="nucleotide sequence ID" value="XM_002418806.1"/>
</dbReference>
<feature type="compositionally biased region" description="Low complexity" evidence="1">
    <location>
        <begin position="461"/>
        <end position="474"/>
    </location>
</feature>
<evidence type="ECO:0000313" key="4">
    <source>
        <dbReference type="Proteomes" id="UP000002605"/>
    </source>
</evidence>
<dbReference type="CGD" id="CAL0000165203">
    <property type="gene designation" value="Cd36_23770"/>
</dbReference>
<feature type="region of interest" description="Disordered" evidence="1">
    <location>
        <begin position="437"/>
        <end position="563"/>
    </location>
</feature>
<feature type="compositionally biased region" description="Polar residues" evidence="1">
    <location>
        <begin position="1"/>
        <end position="12"/>
    </location>
</feature>
<dbReference type="OrthoDB" id="4094935at2759"/>
<protein>
    <submittedName>
        <fullName evidence="3">Uncharacterized protein</fullName>
    </submittedName>
</protein>